<dbReference type="Proteomes" id="UP000276133">
    <property type="component" value="Unassembled WGS sequence"/>
</dbReference>
<name>A0A3M7PI71_BRAPC</name>
<proteinExistence type="predicted"/>
<evidence type="ECO:0000313" key="2">
    <source>
        <dbReference type="Proteomes" id="UP000276133"/>
    </source>
</evidence>
<dbReference type="EMBL" id="REGN01010578">
    <property type="protein sequence ID" value="RMZ98759.1"/>
    <property type="molecule type" value="Genomic_DNA"/>
</dbReference>
<reference evidence="1 2" key="1">
    <citation type="journal article" date="2018" name="Sci. Rep.">
        <title>Genomic signatures of local adaptation to the degree of environmental predictability in rotifers.</title>
        <authorList>
            <person name="Franch-Gras L."/>
            <person name="Hahn C."/>
            <person name="Garcia-Roger E.M."/>
            <person name="Carmona M.J."/>
            <person name="Serra M."/>
            <person name="Gomez A."/>
        </authorList>
    </citation>
    <scope>NUCLEOTIDE SEQUENCE [LARGE SCALE GENOMIC DNA]</scope>
    <source>
        <strain evidence="1">HYR1</strain>
    </source>
</reference>
<gene>
    <name evidence="1" type="ORF">BpHYR1_043733</name>
</gene>
<protein>
    <submittedName>
        <fullName evidence="1">Uncharacterized protein</fullName>
    </submittedName>
</protein>
<accession>A0A3M7PI71</accession>
<organism evidence="1 2">
    <name type="scientific">Brachionus plicatilis</name>
    <name type="common">Marine rotifer</name>
    <name type="synonym">Brachionus muelleri</name>
    <dbReference type="NCBI Taxonomy" id="10195"/>
    <lineage>
        <taxon>Eukaryota</taxon>
        <taxon>Metazoa</taxon>
        <taxon>Spiralia</taxon>
        <taxon>Gnathifera</taxon>
        <taxon>Rotifera</taxon>
        <taxon>Eurotatoria</taxon>
        <taxon>Monogononta</taxon>
        <taxon>Pseudotrocha</taxon>
        <taxon>Ploima</taxon>
        <taxon>Brachionidae</taxon>
        <taxon>Brachionus</taxon>
    </lineage>
</organism>
<comment type="caution">
    <text evidence="1">The sequence shown here is derived from an EMBL/GenBank/DDBJ whole genome shotgun (WGS) entry which is preliminary data.</text>
</comment>
<sequence length="69" mass="8023">MFFTKIETVGPGKQQASAIVSRNGFFSFHRFVWDGTFNPLLEIFDEFPLYDKNGPSIFENDKDILFEPE</sequence>
<dbReference type="AlphaFoldDB" id="A0A3M7PI71"/>
<keyword evidence="2" id="KW-1185">Reference proteome</keyword>
<evidence type="ECO:0000313" key="1">
    <source>
        <dbReference type="EMBL" id="RMZ98759.1"/>
    </source>
</evidence>